<dbReference type="GO" id="GO:0005834">
    <property type="term" value="C:heterotrimeric G-protein complex"/>
    <property type="evidence" value="ECO:0007669"/>
    <property type="project" value="TreeGrafter"/>
</dbReference>
<dbReference type="GO" id="GO:0005525">
    <property type="term" value="F:GTP binding"/>
    <property type="evidence" value="ECO:0007669"/>
    <property type="project" value="UniProtKB-KW"/>
</dbReference>
<evidence type="ECO:0000256" key="5">
    <source>
        <dbReference type="ARBA" id="ARBA00023224"/>
    </source>
</evidence>
<dbReference type="OrthoDB" id="5817230at2759"/>
<proteinExistence type="predicted"/>
<accession>A0A4S8L1Z9</accession>
<sequence length="65" mass="7656">SEYDQVLLEEKNQMVTAESLILFESIINLWWFLRTSIILFLNKIDVFQKKLPKVCLLVSACHVPF</sequence>
<evidence type="ECO:0000256" key="3">
    <source>
        <dbReference type="ARBA" id="ARBA00022842"/>
    </source>
</evidence>
<reference evidence="8 9" key="1">
    <citation type="journal article" date="2019" name="Nat. Ecol. Evol.">
        <title>Megaphylogeny resolves global patterns of mushroom evolution.</title>
        <authorList>
            <person name="Varga T."/>
            <person name="Krizsan K."/>
            <person name="Foldi C."/>
            <person name="Dima B."/>
            <person name="Sanchez-Garcia M."/>
            <person name="Sanchez-Ramirez S."/>
            <person name="Szollosi G.J."/>
            <person name="Szarkandi J.G."/>
            <person name="Papp V."/>
            <person name="Albert L."/>
            <person name="Andreopoulos W."/>
            <person name="Angelini C."/>
            <person name="Antonin V."/>
            <person name="Barry K.W."/>
            <person name="Bougher N.L."/>
            <person name="Buchanan P."/>
            <person name="Buyck B."/>
            <person name="Bense V."/>
            <person name="Catcheside P."/>
            <person name="Chovatia M."/>
            <person name="Cooper J."/>
            <person name="Damon W."/>
            <person name="Desjardin D."/>
            <person name="Finy P."/>
            <person name="Geml J."/>
            <person name="Haridas S."/>
            <person name="Hughes K."/>
            <person name="Justo A."/>
            <person name="Karasinski D."/>
            <person name="Kautmanova I."/>
            <person name="Kiss B."/>
            <person name="Kocsube S."/>
            <person name="Kotiranta H."/>
            <person name="LaButti K.M."/>
            <person name="Lechner B.E."/>
            <person name="Liimatainen K."/>
            <person name="Lipzen A."/>
            <person name="Lukacs Z."/>
            <person name="Mihaltcheva S."/>
            <person name="Morgado L.N."/>
            <person name="Niskanen T."/>
            <person name="Noordeloos M.E."/>
            <person name="Ohm R.A."/>
            <person name="Ortiz-Santana B."/>
            <person name="Ovrebo C."/>
            <person name="Racz N."/>
            <person name="Riley R."/>
            <person name="Savchenko A."/>
            <person name="Shiryaev A."/>
            <person name="Soop K."/>
            <person name="Spirin V."/>
            <person name="Szebenyi C."/>
            <person name="Tomsovsky M."/>
            <person name="Tulloss R.E."/>
            <person name="Uehling J."/>
            <person name="Grigoriev I.V."/>
            <person name="Vagvolgyi C."/>
            <person name="Papp T."/>
            <person name="Martin F.M."/>
            <person name="Miettinen O."/>
            <person name="Hibbett D.S."/>
            <person name="Nagy L.G."/>
        </authorList>
    </citation>
    <scope>NUCLEOTIDE SEQUENCE [LARGE SCALE GENOMIC DNA]</scope>
    <source>
        <strain evidence="8 9">CBS 962.96</strain>
    </source>
</reference>
<dbReference type="Gene3D" id="3.40.50.300">
    <property type="entry name" value="P-loop containing nucleotide triphosphate hydrolases"/>
    <property type="match status" value="1"/>
</dbReference>
<keyword evidence="7" id="KW-0472">Membrane</keyword>
<dbReference type="SUPFAM" id="SSF52540">
    <property type="entry name" value="P-loop containing nucleoside triphosphate hydrolases"/>
    <property type="match status" value="1"/>
</dbReference>
<dbReference type="InterPro" id="IPR027417">
    <property type="entry name" value="P-loop_NTPase"/>
</dbReference>
<organism evidence="8 9">
    <name type="scientific">Dendrothele bispora (strain CBS 962.96)</name>
    <dbReference type="NCBI Taxonomy" id="1314807"/>
    <lineage>
        <taxon>Eukaryota</taxon>
        <taxon>Fungi</taxon>
        <taxon>Dikarya</taxon>
        <taxon>Basidiomycota</taxon>
        <taxon>Agaricomycotina</taxon>
        <taxon>Agaricomycetes</taxon>
        <taxon>Agaricomycetidae</taxon>
        <taxon>Agaricales</taxon>
        <taxon>Agaricales incertae sedis</taxon>
        <taxon>Dendrothele</taxon>
    </lineage>
</organism>
<name>A0A4S8L1Z9_DENBC</name>
<evidence type="ECO:0000313" key="9">
    <source>
        <dbReference type="Proteomes" id="UP000297245"/>
    </source>
</evidence>
<keyword evidence="5" id="KW-0807">Transducer</keyword>
<keyword evidence="1" id="KW-0479">Metal-binding</keyword>
<dbReference type="FunFam" id="3.40.50.300:FF:000692">
    <property type="entry name" value="Guanine nucleotide-binding protein subunit alpha"/>
    <property type="match status" value="1"/>
</dbReference>
<keyword evidence="3" id="KW-0460">Magnesium</keyword>
<keyword evidence="7" id="KW-1133">Transmembrane helix</keyword>
<evidence type="ECO:0000256" key="7">
    <source>
        <dbReference type="SAM" id="Phobius"/>
    </source>
</evidence>
<evidence type="ECO:0000256" key="4">
    <source>
        <dbReference type="ARBA" id="ARBA00023134"/>
    </source>
</evidence>
<evidence type="ECO:0000256" key="6">
    <source>
        <dbReference type="PIRSR" id="PIRSR601019-1"/>
    </source>
</evidence>
<dbReference type="Pfam" id="PF00503">
    <property type="entry name" value="G-alpha"/>
    <property type="match status" value="1"/>
</dbReference>
<dbReference type="PANTHER" id="PTHR10218">
    <property type="entry name" value="GTP-BINDING PROTEIN ALPHA SUBUNIT"/>
    <property type="match status" value="1"/>
</dbReference>
<dbReference type="GO" id="GO:0003924">
    <property type="term" value="F:GTPase activity"/>
    <property type="evidence" value="ECO:0007669"/>
    <property type="project" value="InterPro"/>
</dbReference>
<dbReference type="GO" id="GO:0005737">
    <property type="term" value="C:cytoplasm"/>
    <property type="evidence" value="ECO:0007669"/>
    <property type="project" value="TreeGrafter"/>
</dbReference>
<dbReference type="PANTHER" id="PTHR10218:SF369">
    <property type="entry name" value="GUANINE NUCLEOTIDE-BINDING PROTEIN ALPHA-2 SUBUNIT"/>
    <property type="match status" value="1"/>
</dbReference>
<dbReference type="EMBL" id="ML179731">
    <property type="protein sequence ID" value="THU82449.1"/>
    <property type="molecule type" value="Genomic_DNA"/>
</dbReference>
<keyword evidence="4 6" id="KW-0342">GTP-binding</keyword>
<evidence type="ECO:0000313" key="8">
    <source>
        <dbReference type="EMBL" id="THU82449.1"/>
    </source>
</evidence>
<keyword evidence="9" id="KW-1185">Reference proteome</keyword>
<dbReference type="GO" id="GO:0031683">
    <property type="term" value="F:G-protein beta/gamma-subunit complex binding"/>
    <property type="evidence" value="ECO:0007669"/>
    <property type="project" value="InterPro"/>
</dbReference>
<dbReference type="GO" id="GO:0001664">
    <property type="term" value="F:G protein-coupled receptor binding"/>
    <property type="evidence" value="ECO:0007669"/>
    <property type="project" value="TreeGrafter"/>
</dbReference>
<keyword evidence="2 6" id="KW-0547">Nucleotide-binding</keyword>
<protein>
    <submittedName>
        <fullName evidence="8">Guanine nucleotide binding protein, alpha subunit</fullName>
    </submittedName>
</protein>
<evidence type="ECO:0000256" key="2">
    <source>
        <dbReference type="ARBA" id="ARBA00022741"/>
    </source>
</evidence>
<feature type="non-terminal residue" evidence="8">
    <location>
        <position position="1"/>
    </location>
</feature>
<dbReference type="GO" id="GO:0007189">
    <property type="term" value="P:adenylate cyclase-activating G protein-coupled receptor signaling pathway"/>
    <property type="evidence" value="ECO:0007669"/>
    <property type="project" value="TreeGrafter"/>
</dbReference>
<evidence type="ECO:0000256" key="1">
    <source>
        <dbReference type="ARBA" id="ARBA00022723"/>
    </source>
</evidence>
<feature type="binding site" evidence="6">
    <location>
        <begin position="42"/>
        <end position="45"/>
    </location>
    <ligand>
        <name>GTP</name>
        <dbReference type="ChEBI" id="CHEBI:37565"/>
    </ligand>
</feature>
<dbReference type="AlphaFoldDB" id="A0A4S8L1Z9"/>
<dbReference type="Proteomes" id="UP000297245">
    <property type="component" value="Unassembled WGS sequence"/>
</dbReference>
<feature type="transmembrane region" description="Helical" evidence="7">
    <location>
        <begin position="20"/>
        <end position="41"/>
    </location>
</feature>
<dbReference type="GO" id="GO:0046872">
    <property type="term" value="F:metal ion binding"/>
    <property type="evidence" value="ECO:0007669"/>
    <property type="project" value="UniProtKB-KW"/>
</dbReference>
<dbReference type="InterPro" id="IPR001019">
    <property type="entry name" value="Gprotein_alpha_su"/>
</dbReference>
<keyword evidence="7" id="KW-0812">Transmembrane</keyword>
<dbReference type="PROSITE" id="PS51882">
    <property type="entry name" value="G_ALPHA"/>
    <property type="match status" value="1"/>
</dbReference>
<gene>
    <name evidence="8" type="ORF">K435DRAFT_691472</name>
</gene>